<keyword evidence="15" id="KW-1185">Reference proteome</keyword>
<dbReference type="Pfam" id="PF03291">
    <property type="entry name" value="mRNA_G-N7_MeTrfase"/>
    <property type="match status" value="1"/>
</dbReference>
<keyword evidence="5" id="KW-0949">S-adenosyl-L-methionine</keyword>
<keyword evidence="7" id="KW-0506">mRNA capping</keyword>
<feature type="compositionally biased region" description="Low complexity" evidence="12">
    <location>
        <begin position="49"/>
        <end position="64"/>
    </location>
</feature>
<dbReference type="GeneID" id="95985371"/>
<dbReference type="Gene3D" id="3.40.50.150">
    <property type="entry name" value="Vaccinia Virus protein VP39"/>
    <property type="match status" value="1"/>
</dbReference>
<evidence type="ECO:0000256" key="8">
    <source>
        <dbReference type="ARBA" id="ARBA00032772"/>
    </source>
</evidence>
<dbReference type="Proteomes" id="UP001565368">
    <property type="component" value="Unassembled WGS sequence"/>
</dbReference>
<evidence type="ECO:0000256" key="2">
    <source>
        <dbReference type="ARBA" id="ARBA00011926"/>
    </source>
</evidence>
<reference evidence="14 15" key="1">
    <citation type="submission" date="2023-08" db="EMBL/GenBank/DDBJ databases">
        <title>Annotated Genome Sequence of Vanrija albida AlHP1.</title>
        <authorList>
            <person name="Herzog R."/>
        </authorList>
    </citation>
    <scope>NUCLEOTIDE SEQUENCE [LARGE SCALE GENOMIC DNA]</scope>
    <source>
        <strain evidence="14 15">AlHP1</strain>
    </source>
</reference>
<evidence type="ECO:0000259" key="13">
    <source>
        <dbReference type="PROSITE" id="PS51562"/>
    </source>
</evidence>
<feature type="compositionally biased region" description="Basic and acidic residues" evidence="12">
    <location>
        <begin position="1"/>
        <end position="10"/>
    </location>
</feature>
<comment type="caution">
    <text evidence="14">The sequence shown here is derived from an EMBL/GenBank/DDBJ whole genome shotgun (WGS) entry which is preliminary data.</text>
</comment>
<feature type="region of interest" description="Disordered" evidence="12">
    <location>
        <begin position="1"/>
        <end position="187"/>
    </location>
</feature>
<evidence type="ECO:0000256" key="5">
    <source>
        <dbReference type="ARBA" id="ARBA00022691"/>
    </source>
</evidence>
<dbReference type="InterPro" id="IPR004971">
    <property type="entry name" value="mRNA_G-N7_MeTrfase_dom"/>
</dbReference>
<dbReference type="EMBL" id="JBBXJM010000003">
    <property type="protein sequence ID" value="KAL1410321.1"/>
    <property type="molecule type" value="Genomic_DNA"/>
</dbReference>
<feature type="domain" description="MRNA cap 0 methyltransferase" evidence="13">
    <location>
        <begin position="193"/>
        <end position="473"/>
    </location>
</feature>
<dbReference type="SUPFAM" id="SSF53335">
    <property type="entry name" value="S-adenosyl-L-methionine-dependent methyltransferases"/>
    <property type="match status" value="1"/>
</dbReference>
<evidence type="ECO:0000256" key="7">
    <source>
        <dbReference type="ARBA" id="ARBA00023042"/>
    </source>
</evidence>
<keyword evidence="3 14" id="KW-0489">Methyltransferase</keyword>
<keyword evidence="7" id="KW-0507">mRNA processing</keyword>
<feature type="compositionally biased region" description="Polar residues" evidence="12">
    <location>
        <begin position="69"/>
        <end position="82"/>
    </location>
</feature>
<protein>
    <recommendedName>
        <fullName evidence="11">mRNA cap guanine-N(7) methyltransferase</fullName>
        <ecNumber evidence="2">2.1.1.56</ecNumber>
    </recommendedName>
    <alternativeName>
        <fullName evidence="8">mRNA (guanine-N(7))-methyltransferase</fullName>
    </alternativeName>
    <alternativeName>
        <fullName evidence="9">mRNA cap methyltransferase</fullName>
    </alternativeName>
</protein>
<evidence type="ECO:0000256" key="12">
    <source>
        <dbReference type="SAM" id="MobiDB-lite"/>
    </source>
</evidence>
<evidence type="ECO:0000256" key="3">
    <source>
        <dbReference type="ARBA" id="ARBA00022603"/>
    </source>
</evidence>
<evidence type="ECO:0000313" key="15">
    <source>
        <dbReference type="Proteomes" id="UP001565368"/>
    </source>
</evidence>
<dbReference type="InterPro" id="IPR039753">
    <property type="entry name" value="RG7MT1"/>
</dbReference>
<feature type="compositionally biased region" description="Basic and acidic residues" evidence="12">
    <location>
        <begin position="149"/>
        <end position="167"/>
    </location>
</feature>
<evidence type="ECO:0000256" key="9">
    <source>
        <dbReference type="ARBA" id="ARBA00033387"/>
    </source>
</evidence>
<dbReference type="PANTHER" id="PTHR12189:SF2">
    <property type="entry name" value="MRNA CAP GUANINE-N7 METHYLTRANSFERASE"/>
    <property type="match status" value="1"/>
</dbReference>
<keyword evidence="6" id="KW-0694">RNA-binding</keyword>
<dbReference type="RefSeq" id="XP_069210265.1">
    <property type="nucleotide sequence ID" value="XM_069352847.1"/>
</dbReference>
<dbReference type="InterPro" id="IPR029063">
    <property type="entry name" value="SAM-dependent_MTases_sf"/>
</dbReference>
<proteinExistence type="predicted"/>
<accession>A0ABR3Q6F5</accession>
<comment type="catalytic activity">
    <reaction evidence="10">
        <text>a 5'-end (5'-triphosphoguanosine)-ribonucleoside in mRNA + S-adenosyl-L-methionine = a 5'-end (N(7)-methyl 5'-triphosphoguanosine)-ribonucleoside in mRNA + S-adenosyl-L-homocysteine</text>
        <dbReference type="Rhea" id="RHEA:67008"/>
        <dbReference type="Rhea" id="RHEA-COMP:17166"/>
        <dbReference type="Rhea" id="RHEA-COMP:17167"/>
        <dbReference type="ChEBI" id="CHEBI:57856"/>
        <dbReference type="ChEBI" id="CHEBI:59789"/>
        <dbReference type="ChEBI" id="CHEBI:156461"/>
        <dbReference type="ChEBI" id="CHEBI:167617"/>
        <dbReference type="EC" id="2.1.1.56"/>
    </reaction>
</comment>
<comment type="function">
    <text evidence="1">Responsible for methylating the 5'-cap structure of mRNAs.</text>
</comment>
<evidence type="ECO:0000313" key="14">
    <source>
        <dbReference type="EMBL" id="KAL1410321.1"/>
    </source>
</evidence>
<evidence type="ECO:0000256" key="1">
    <source>
        <dbReference type="ARBA" id="ARBA00003378"/>
    </source>
</evidence>
<feature type="compositionally biased region" description="Basic and acidic residues" evidence="12">
    <location>
        <begin position="125"/>
        <end position="139"/>
    </location>
</feature>
<gene>
    <name evidence="14" type="primary">ABD1</name>
    <name evidence="14" type="ORF">Q8F55_004328</name>
</gene>
<evidence type="ECO:0000256" key="4">
    <source>
        <dbReference type="ARBA" id="ARBA00022679"/>
    </source>
</evidence>
<dbReference type="EC" id="2.1.1.56" evidence="2"/>
<dbReference type="PANTHER" id="PTHR12189">
    <property type="entry name" value="MRNA GUANINE-7- METHYLTRANSFERASE"/>
    <property type="match status" value="1"/>
</dbReference>
<keyword evidence="4 14" id="KW-0808">Transferase</keyword>
<organism evidence="14 15">
    <name type="scientific">Vanrija albida</name>
    <dbReference type="NCBI Taxonomy" id="181172"/>
    <lineage>
        <taxon>Eukaryota</taxon>
        <taxon>Fungi</taxon>
        <taxon>Dikarya</taxon>
        <taxon>Basidiomycota</taxon>
        <taxon>Agaricomycotina</taxon>
        <taxon>Tremellomycetes</taxon>
        <taxon>Trichosporonales</taxon>
        <taxon>Trichosporonaceae</taxon>
        <taxon>Vanrija</taxon>
    </lineage>
</organism>
<evidence type="ECO:0000256" key="6">
    <source>
        <dbReference type="ARBA" id="ARBA00022884"/>
    </source>
</evidence>
<name>A0ABR3Q6F5_9TREE</name>
<evidence type="ECO:0000256" key="10">
    <source>
        <dbReference type="ARBA" id="ARBA00044712"/>
    </source>
</evidence>
<evidence type="ECO:0000256" key="11">
    <source>
        <dbReference type="ARBA" id="ARBA00049739"/>
    </source>
</evidence>
<sequence>MVYDPVRDCDIPSPAVSSRPPIWGSDPPNAPPPPAFHDRSSISSTPSNRPNSRGGPGSLRGLLNDDAPSPTSRRGSEVTVSSIPDDDRDYHHSGPSSHSRPHLAKLLNEPPPPLVRSTSSGAPENRPDNRLREQRESRESYGQPQGSKRPSEGADDLRPASRPRTESYHGNAASVASHYNSRQEVGLERRDHSPIIGLKKFNNWVKSVLIGKFVGGEGQSRRRAGSKILDIGCGKGGDLNKWKLARISLYVGMDIADVSVDQARERYNQLRGHRFEAYFKAHDCYARPISEALPEEYKRRDLYDNVTMQFCMHYAFETASKARMMIENVSRYLRKGGVFIGTIPNTALLLERLEEIPEGQPLEFGNSCYSITFDERRHKGLYGHAYHFYLEDAVDVPEYTVDWDNFVSLAREYGLELIYKKTFNDILQEEQSSNEYGPLLGRMGVINEEGESSMDSDQWEAANLYMGFAFVKV</sequence>
<dbReference type="PROSITE" id="PS51562">
    <property type="entry name" value="RNA_CAP0_MT"/>
    <property type="match status" value="1"/>
</dbReference>
<dbReference type="GO" id="GO:0004482">
    <property type="term" value="F:mRNA 5'-cap (guanine-N7-)-methyltransferase activity"/>
    <property type="evidence" value="ECO:0007669"/>
    <property type="project" value="UniProtKB-EC"/>
</dbReference>
<dbReference type="CDD" id="cd02440">
    <property type="entry name" value="AdoMet_MTases"/>
    <property type="match status" value="1"/>
</dbReference>